<protein>
    <submittedName>
        <fullName evidence="2">Uncharacterized protein</fullName>
    </submittedName>
</protein>
<evidence type="ECO:0000256" key="1">
    <source>
        <dbReference type="SAM" id="MobiDB-lite"/>
    </source>
</evidence>
<evidence type="ECO:0000313" key="2">
    <source>
        <dbReference type="EMBL" id="GAA2252157.1"/>
    </source>
</evidence>
<evidence type="ECO:0000313" key="3">
    <source>
        <dbReference type="Proteomes" id="UP001500305"/>
    </source>
</evidence>
<dbReference type="EMBL" id="BAAATR010000017">
    <property type="protein sequence ID" value="GAA2252157.1"/>
    <property type="molecule type" value="Genomic_DNA"/>
</dbReference>
<sequence>MSSELPVRPGTAPSSLAADPVAPHRVTLDERGSFCFAACSCGWFAPGRRSRDRARRDIDEHLLAEAE</sequence>
<reference evidence="3" key="1">
    <citation type="journal article" date="2019" name="Int. J. Syst. Evol. Microbiol.">
        <title>The Global Catalogue of Microorganisms (GCM) 10K type strain sequencing project: providing services to taxonomists for standard genome sequencing and annotation.</title>
        <authorList>
            <consortium name="The Broad Institute Genomics Platform"/>
            <consortium name="The Broad Institute Genome Sequencing Center for Infectious Disease"/>
            <person name="Wu L."/>
            <person name="Ma J."/>
        </authorList>
    </citation>
    <scope>NUCLEOTIDE SEQUENCE [LARGE SCALE GENOMIC DNA]</scope>
    <source>
        <strain evidence="3">JCM 7356</strain>
    </source>
</reference>
<name>A0ABP5R5L7_9ACTN</name>
<organism evidence="2 3">
    <name type="scientific">Kitasatospora cystarginea</name>
    <dbReference type="NCBI Taxonomy" id="58350"/>
    <lineage>
        <taxon>Bacteria</taxon>
        <taxon>Bacillati</taxon>
        <taxon>Actinomycetota</taxon>
        <taxon>Actinomycetes</taxon>
        <taxon>Kitasatosporales</taxon>
        <taxon>Streptomycetaceae</taxon>
        <taxon>Kitasatospora</taxon>
    </lineage>
</organism>
<accession>A0ABP5R5L7</accession>
<keyword evidence="3" id="KW-1185">Reference proteome</keyword>
<gene>
    <name evidence="2" type="ORF">GCM10010430_39300</name>
</gene>
<comment type="caution">
    <text evidence="2">The sequence shown here is derived from an EMBL/GenBank/DDBJ whole genome shotgun (WGS) entry which is preliminary data.</text>
</comment>
<dbReference type="RefSeq" id="WP_344637740.1">
    <property type="nucleotide sequence ID" value="NZ_BAAATR010000017.1"/>
</dbReference>
<feature type="region of interest" description="Disordered" evidence="1">
    <location>
        <begin position="1"/>
        <end position="21"/>
    </location>
</feature>
<dbReference type="Proteomes" id="UP001500305">
    <property type="component" value="Unassembled WGS sequence"/>
</dbReference>
<proteinExistence type="predicted"/>